<reference evidence="1" key="1">
    <citation type="submission" date="2022-06" db="EMBL/GenBank/DDBJ databases">
        <title>Alkalicoccobacillus porphyridii sp. nov., isolated from a marine red alga, Porphyridium purpureum and reclassification of Shouchella plakortidis and Shouchella gibsonii as Alkalicoccobacillus plakortidis comb. nov. and Alkalicoccobacillus gibsonii comb. nov.</title>
        <authorList>
            <person name="Kim K.H."/>
            <person name="Lee J.K."/>
            <person name="Han D.M."/>
            <person name="Baek J.H."/>
            <person name="Jeon C.O."/>
        </authorList>
    </citation>
    <scope>NUCLEOTIDE SEQUENCE</scope>
    <source>
        <strain evidence="1">DSM 19153</strain>
    </source>
</reference>
<evidence type="ECO:0000313" key="2">
    <source>
        <dbReference type="Proteomes" id="UP001203665"/>
    </source>
</evidence>
<name>A0ABT0XJ36_9BACI</name>
<dbReference type="RefSeq" id="WP_251607307.1">
    <property type="nucleotide sequence ID" value="NZ_JAMQJY010000001.1"/>
</dbReference>
<comment type="caution">
    <text evidence="1">The sequence shown here is derived from an EMBL/GenBank/DDBJ whole genome shotgun (WGS) entry which is preliminary data.</text>
</comment>
<sequence length="56" mass="6476">MREIQKNILFFDHQVAIGGGEKSLLLLVDNLPESINIFMVYTGEGEFYKELKKEKT</sequence>
<dbReference type="Proteomes" id="UP001203665">
    <property type="component" value="Unassembled WGS sequence"/>
</dbReference>
<gene>
    <name evidence="1" type="ORF">NDM98_10695</name>
</gene>
<proteinExistence type="predicted"/>
<keyword evidence="2" id="KW-1185">Reference proteome</keyword>
<evidence type="ECO:0000313" key="1">
    <source>
        <dbReference type="EMBL" id="MCM2675916.1"/>
    </source>
</evidence>
<organism evidence="1 2">
    <name type="scientific">Alkalicoccobacillus plakortidis</name>
    <dbReference type="NCBI Taxonomy" id="444060"/>
    <lineage>
        <taxon>Bacteria</taxon>
        <taxon>Bacillati</taxon>
        <taxon>Bacillota</taxon>
        <taxon>Bacilli</taxon>
        <taxon>Bacillales</taxon>
        <taxon>Bacillaceae</taxon>
        <taxon>Alkalicoccobacillus</taxon>
    </lineage>
</organism>
<dbReference type="EMBL" id="JAMQJY010000001">
    <property type="protein sequence ID" value="MCM2675916.1"/>
    <property type="molecule type" value="Genomic_DNA"/>
</dbReference>
<accession>A0ABT0XJ36</accession>
<protein>
    <submittedName>
        <fullName evidence="1">Uncharacterized protein</fullName>
    </submittedName>
</protein>